<sequence>MSFQRRLSPLLSPFARAKLHSPSPGFVSSLGQSMRIPRTPSVAPTGACLCRQAKNKQRQMRSCSSSRVTALSSRCLLDVKRNSTHQGDLNTQAVPEALKAIPGWLAGLLLCLARPTTKFHSAGVML</sequence>
<dbReference type="EMBL" id="QPFP01000046">
    <property type="protein sequence ID" value="TEB26756.1"/>
    <property type="molecule type" value="Genomic_DNA"/>
</dbReference>
<evidence type="ECO:0000313" key="1">
    <source>
        <dbReference type="EMBL" id="TEB26756.1"/>
    </source>
</evidence>
<proteinExistence type="predicted"/>
<gene>
    <name evidence="1" type="ORF">FA13DRAFT_1010734</name>
</gene>
<keyword evidence="2" id="KW-1185">Reference proteome</keyword>
<accession>A0A4Y7SY10</accession>
<dbReference type="AlphaFoldDB" id="A0A4Y7SY10"/>
<organism evidence="1 2">
    <name type="scientific">Coprinellus micaceus</name>
    <name type="common">Glistening ink-cap mushroom</name>
    <name type="synonym">Coprinus micaceus</name>
    <dbReference type="NCBI Taxonomy" id="71717"/>
    <lineage>
        <taxon>Eukaryota</taxon>
        <taxon>Fungi</taxon>
        <taxon>Dikarya</taxon>
        <taxon>Basidiomycota</taxon>
        <taxon>Agaricomycotina</taxon>
        <taxon>Agaricomycetes</taxon>
        <taxon>Agaricomycetidae</taxon>
        <taxon>Agaricales</taxon>
        <taxon>Agaricineae</taxon>
        <taxon>Psathyrellaceae</taxon>
        <taxon>Coprinellus</taxon>
    </lineage>
</organism>
<reference evidence="1 2" key="1">
    <citation type="journal article" date="2019" name="Nat. Ecol. Evol.">
        <title>Megaphylogeny resolves global patterns of mushroom evolution.</title>
        <authorList>
            <person name="Varga T."/>
            <person name="Krizsan K."/>
            <person name="Foldi C."/>
            <person name="Dima B."/>
            <person name="Sanchez-Garcia M."/>
            <person name="Sanchez-Ramirez S."/>
            <person name="Szollosi G.J."/>
            <person name="Szarkandi J.G."/>
            <person name="Papp V."/>
            <person name="Albert L."/>
            <person name="Andreopoulos W."/>
            <person name="Angelini C."/>
            <person name="Antonin V."/>
            <person name="Barry K.W."/>
            <person name="Bougher N.L."/>
            <person name="Buchanan P."/>
            <person name="Buyck B."/>
            <person name="Bense V."/>
            <person name="Catcheside P."/>
            <person name="Chovatia M."/>
            <person name="Cooper J."/>
            <person name="Damon W."/>
            <person name="Desjardin D."/>
            <person name="Finy P."/>
            <person name="Geml J."/>
            <person name="Haridas S."/>
            <person name="Hughes K."/>
            <person name="Justo A."/>
            <person name="Karasinski D."/>
            <person name="Kautmanova I."/>
            <person name="Kiss B."/>
            <person name="Kocsube S."/>
            <person name="Kotiranta H."/>
            <person name="LaButti K.M."/>
            <person name="Lechner B.E."/>
            <person name="Liimatainen K."/>
            <person name="Lipzen A."/>
            <person name="Lukacs Z."/>
            <person name="Mihaltcheva S."/>
            <person name="Morgado L.N."/>
            <person name="Niskanen T."/>
            <person name="Noordeloos M.E."/>
            <person name="Ohm R.A."/>
            <person name="Ortiz-Santana B."/>
            <person name="Ovrebo C."/>
            <person name="Racz N."/>
            <person name="Riley R."/>
            <person name="Savchenko A."/>
            <person name="Shiryaev A."/>
            <person name="Soop K."/>
            <person name="Spirin V."/>
            <person name="Szebenyi C."/>
            <person name="Tomsovsky M."/>
            <person name="Tulloss R.E."/>
            <person name="Uehling J."/>
            <person name="Grigoriev I.V."/>
            <person name="Vagvolgyi C."/>
            <person name="Papp T."/>
            <person name="Martin F.M."/>
            <person name="Miettinen O."/>
            <person name="Hibbett D.S."/>
            <person name="Nagy L.G."/>
        </authorList>
    </citation>
    <scope>NUCLEOTIDE SEQUENCE [LARGE SCALE GENOMIC DNA]</scope>
    <source>
        <strain evidence="1 2">FP101781</strain>
    </source>
</reference>
<protein>
    <submittedName>
        <fullName evidence="1">Uncharacterized protein</fullName>
    </submittedName>
</protein>
<evidence type="ECO:0000313" key="2">
    <source>
        <dbReference type="Proteomes" id="UP000298030"/>
    </source>
</evidence>
<name>A0A4Y7SY10_COPMI</name>
<comment type="caution">
    <text evidence="1">The sequence shown here is derived from an EMBL/GenBank/DDBJ whole genome shotgun (WGS) entry which is preliminary data.</text>
</comment>
<dbReference type="Proteomes" id="UP000298030">
    <property type="component" value="Unassembled WGS sequence"/>
</dbReference>